<name>A0A656GEG9_PSEA0</name>
<sequence>MPRCLITCAGVIGNVFELAFFKVGVPRPAENDGFSGVPLSQRYPAAVQNHFTFDVCTDVDALSLDYSETFFIQENDDTFNCS</sequence>
<evidence type="ECO:0000313" key="2">
    <source>
        <dbReference type="Proteomes" id="UP000003465"/>
    </source>
</evidence>
<organism evidence="1 2">
    <name type="scientific">Pseudomonas amygdali pv. mori str. 301020</name>
    <dbReference type="NCBI Taxonomy" id="629261"/>
    <lineage>
        <taxon>Bacteria</taxon>
        <taxon>Pseudomonadati</taxon>
        <taxon>Pseudomonadota</taxon>
        <taxon>Gammaproteobacteria</taxon>
        <taxon>Pseudomonadales</taxon>
        <taxon>Pseudomonadaceae</taxon>
        <taxon>Pseudomonas</taxon>
        <taxon>Pseudomonas amygdali</taxon>
    </lineage>
</organism>
<protein>
    <submittedName>
        <fullName evidence="1">Uncharacterized protein</fullName>
    </submittedName>
</protein>
<reference evidence="1 2" key="1">
    <citation type="journal article" date="2011" name="PLoS Pathog.">
        <title>Dynamic evolution of pathogenicity revealed by sequencing and comparative genomics of 19 Pseudomonas syringae isolates.</title>
        <authorList>
            <person name="Baltrus D.A."/>
            <person name="Nishimura M.T."/>
            <person name="Romanchuk A."/>
            <person name="Chang J.H."/>
            <person name="Mukhtar M.S."/>
            <person name="Cherkis K."/>
            <person name="Roach J."/>
            <person name="Grant S.R."/>
            <person name="Jones C.D."/>
            <person name="Dangl J.L."/>
        </authorList>
    </citation>
    <scope>NUCLEOTIDE SEQUENCE [LARGE SCALE GENOMIC DNA]</scope>
    <source>
        <strain evidence="1 2">301020</strain>
    </source>
</reference>
<dbReference type="EMBL" id="AEAG01000794">
    <property type="protein sequence ID" value="EGH23710.1"/>
    <property type="molecule type" value="Genomic_DNA"/>
</dbReference>
<comment type="caution">
    <text evidence="1">The sequence shown here is derived from an EMBL/GenBank/DDBJ whole genome shotgun (WGS) entry which is preliminary data.</text>
</comment>
<proteinExistence type="predicted"/>
<dbReference type="AlphaFoldDB" id="A0A656GEG9"/>
<dbReference type="Proteomes" id="UP000003465">
    <property type="component" value="Unassembled WGS sequence"/>
</dbReference>
<gene>
    <name evidence="1" type="ORF">PSYMO_20533</name>
</gene>
<evidence type="ECO:0000313" key="1">
    <source>
        <dbReference type="EMBL" id="EGH23710.1"/>
    </source>
</evidence>
<accession>A0A656GEG9</accession>